<feature type="domain" description="J" evidence="8">
    <location>
        <begin position="73"/>
        <end position="137"/>
    </location>
</feature>
<keyword evidence="4 6" id="KW-0862">Zinc</keyword>
<dbReference type="InterPro" id="IPR001623">
    <property type="entry name" value="DnaJ_domain"/>
</dbReference>
<dbReference type="FunFam" id="2.60.260.20:FF:000005">
    <property type="entry name" value="Chaperone protein dnaJ 1, mitochondrial"/>
    <property type="match status" value="1"/>
</dbReference>
<dbReference type="OrthoDB" id="10256793at2759"/>
<dbReference type="GO" id="GO:0008270">
    <property type="term" value="F:zinc ion binding"/>
    <property type="evidence" value="ECO:0007669"/>
    <property type="project" value="UniProtKB-KW"/>
</dbReference>
<feature type="compositionally biased region" description="Gly residues" evidence="7">
    <location>
        <begin position="326"/>
        <end position="335"/>
    </location>
</feature>
<keyword evidence="5" id="KW-0143">Chaperone</keyword>
<dbReference type="InterPro" id="IPR051938">
    <property type="entry name" value="Apopto_cytoskel_mod"/>
</dbReference>
<dbReference type="Gene3D" id="2.10.230.10">
    <property type="entry name" value="Heat shock protein DnaJ, cysteine-rich domain"/>
    <property type="match status" value="1"/>
</dbReference>
<proteinExistence type="inferred from homology"/>
<accession>A0A6A5C1V3</accession>
<dbReference type="PROSITE" id="PS00636">
    <property type="entry name" value="DNAJ_1"/>
    <property type="match status" value="1"/>
</dbReference>
<dbReference type="GO" id="GO:0009408">
    <property type="term" value="P:response to heat"/>
    <property type="evidence" value="ECO:0007669"/>
    <property type="project" value="InterPro"/>
</dbReference>
<keyword evidence="2" id="KW-0677">Repeat</keyword>
<dbReference type="InterPro" id="IPR001305">
    <property type="entry name" value="HSP_DnaJ_Cys-rich_dom"/>
</dbReference>
<evidence type="ECO:0000313" key="11">
    <source>
        <dbReference type="Proteomes" id="UP000444721"/>
    </source>
</evidence>
<evidence type="ECO:0000256" key="7">
    <source>
        <dbReference type="SAM" id="MobiDB-lite"/>
    </source>
</evidence>
<gene>
    <name evidence="10" type="ORF">FDP41_013225</name>
</gene>
<evidence type="ECO:0000256" key="4">
    <source>
        <dbReference type="ARBA" id="ARBA00022833"/>
    </source>
</evidence>
<dbReference type="OMA" id="MATDYYA"/>
<dbReference type="SMART" id="SM00271">
    <property type="entry name" value="DnaJ"/>
    <property type="match status" value="1"/>
</dbReference>
<dbReference type="InterPro" id="IPR036869">
    <property type="entry name" value="J_dom_sf"/>
</dbReference>
<evidence type="ECO:0000256" key="2">
    <source>
        <dbReference type="ARBA" id="ARBA00022737"/>
    </source>
</evidence>
<keyword evidence="3 6" id="KW-0863">Zinc-finger</keyword>
<evidence type="ECO:0000313" key="10">
    <source>
        <dbReference type="EMBL" id="KAF0980742.1"/>
    </source>
</evidence>
<feature type="domain" description="CR-type" evidence="9">
    <location>
        <begin position="226"/>
        <end position="303"/>
    </location>
</feature>
<dbReference type="InterPro" id="IPR036410">
    <property type="entry name" value="HSP_DnaJ_Cys-rich_dom_sf"/>
</dbReference>
<comment type="caution">
    <text evidence="10">The sequence shown here is derived from an EMBL/GenBank/DDBJ whole genome shotgun (WGS) entry which is preliminary data.</text>
</comment>
<evidence type="ECO:0000256" key="6">
    <source>
        <dbReference type="PROSITE-ProRule" id="PRU00546"/>
    </source>
</evidence>
<dbReference type="VEuPathDB" id="AmoebaDB:FDP41_013225"/>
<evidence type="ECO:0000259" key="8">
    <source>
        <dbReference type="PROSITE" id="PS50076"/>
    </source>
</evidence>
<reference evidence="10 11" key="1">
    <citation type="journal article" date="2019" name="Sci. Rep.">
        <title>Nanopore sequencing improves the draft genome of the human pathogenic amoeba Naegleria fowleri.</title>
        <authorList>
            <person name="Liechti N."/>
            <person name="Schurch N."/>
            <person name="Bruggmann R."/>
            <person name="Wittwer M."/>
        </authorList>
    </citation>
    <scope>NUCLEOTIDE SEQUENCE [LARGE SCALE GENOMIC DNA]</scope>
    <source>
        <strain evidence="10 11">ATCC 30894</strain>
    </source>
</reference>
<evidence type="ECO:0000256" key="3">
    <source>
        <dbReference type="ARBA" id="ARBA00022771"/>
    </source>
</evidence>
<dbReference type="InterPro" id="IPR012724">
    <property type="entry name" value="DnaJ"/>
</dbReference>
<dbReference type="CDD" id="cd10747">
    <property type="entry name" value="DnaJ_C"/>
    <property type="match status" value="1"/>
</dbReference>
<dbReference type="GO" id="GO:0031072">
    <property type="term" value="F:heat shock protein binding"/>
    <property type="evidence" value="ECO:0007669"/>
    <property type="project" value="InterPro"/>
</dbReference>
<sequence length="485" mass="52065">MKRNPIKLAHSTLTRLTRSGSAGASVLIYRYPSGFIFNKNSSSVGNSFFKITPFESSSSCSFHTSSIQAKEKDPYKILGVPKTATKEEIKKKFKEMAKKFHPDINKAPDAKEKFAELNGAYQILVDDEKRKMYDMTGSTEQADFAGADGGPFGGGGFGGGMSREQAEEIFNQFFGRGGPFGGDFSSAFGGDPFGGMGGGRSAARGPRQGADVRKSIRISLKEAVTGTKKELRINKAVECTSCGATGVKAGTKPKTCTHCNGTGTMTMQQGFFIMRSTCDACGGSGKLHEDCPSCKGEGYTSEMKTVEVTIPPGVDTGTTLRLPGRGAAGQRGGPPGDMFLEVFVEPDRSFTRKGDDLETKANISLSQAVLGGSVDLNTITDEKVTVHIPSGSQHGDKLVLKGKGIKPKNKFSAGNLNVYLNIQIPRNLTSEQRELFEKFAQLETDRTGKVNAPTDQYSSSSSDPSDQGEKKGFFENLKSKLNKKE</sequence>
<dbReference type="RefSeq" id="XP_044565455.1">
    <property type="nucleotide sequence ID" value="XM_044703832.1"/>
</dbReference>
<dbReference type="SUPFAM" id="SSF57938">
    <property type="entry name" value="DnaJ/Hsp40 cysteine-rich domain"/>
    <property type="match status" value="1"/>
</dbReference>
<feature type="zinc finger region" description="CR-type" evidence="6">
    <location>
        <begin position="226"/>
        <end position="303"/>
    </location>
</feature>
<dbReference type="HAMAP" id="MF_01152">
    <property type="entry name" value="DnaJ"/>
    <property type="match status" value="1"/>
</dbReference>
<dbReference type="GO" id="GO:0051082">
    <property type="term" value="F:unfolded protein binding"/>
    <property type="evidence" value="ECO:0007669"/>
    <property type="project" value="InterPro"/>
</dbReference>
<dbReference type="PRINTS" id="PR00625">
    <property type="entry name" value="JDOMAIN"/>
</dbReference>
<dbReference type="GO" id="GO:0005524">
    <property type="term" value="F:ATP binding"/>
    <property type="evidence" value="ECO:0007669"/>
    <property type="project" value="InterPro"/>
</dbReference>
<dbReference type="Pfam" id="PF00226">
    <property type="entry name" value="DnaJ"/>
    <property type="match status" value="1"/>
</dbReference>
<dbReference type="CDD" id="cd06257">
    <property type="entry name" value="DnaJ"/>
    <property type="match status" value="1"/>
</dbReference>
<dbReference type="FunFam" id="2.10.230.10:FF:000002">
    <property type="entry name" value="Molecular chaperone DnaJ"/>
    <property type="match status" value="1"/>
</dbReference>
<dbReference type="VEuPathDB" id="AmoebaDB:NF0028060"/>
<dbReference type="AlphaFoldDB" id="A0A6A5C1V3"/>
<organism evidence="10 11">
    <name type="scientific">Naegleria fowleri</name>
    <name type="common">Brain eating amoeba</name>
    <dbReference type="NCBI Taxonomy" id="5763"/>
    <lineage>
        <taxon>Eukaryota</taxon>
        <taxon>Discoba</taxon>
        <taxon>Heterolobosea</taxon>
        <taxon>Tetramitia</taxon>
        <taxon>Eutetramitia</taxon>
        <taxon>Vahlkampfiidae</taxon>
        <taxon>Naegleria</taxon>
    </lineage>
</organism>
<dbReference type="SUPFAM" id="SSF49493">
    <property type="entry name" value="HSP40/DnaJ peptide-binding domain"/>
    <property type="match status" value="2"/>
</dbReference>
<evidence type="ECO:0008006" key="12">
    <source>
        <dbReference type="Google" id="ProtNLM"/>
    </source>
</evidence>
<dbReference type="PANTHER" id="PTHR44145:SF3">
    <property type="entry name" value="DNAJ HOMOLOG SUBFAMILY A MEMBER 3, MITOCHONDRIAL"/>
    <property type="match status" value="1"/>
</dbReference>
<feature type="region of interest" description="Disordered" evidence="7">
    <location>
        <begin position="311"/>
        <end position="336"/>
    </location>
</feature>
<feature type="region of interest" description="Disordered" evidence="7">
    <location>
        <begin position="442"/>
        <end position="485"/>
    </location>
</feature>
<name>A0A6A5C1V3_NAEFO</name>
<evidence type="ECO:0000256" key="1">
    <source>
        <dbReference type="ARBA" id="ARBA00022723"/>
    </source>
</evidence>
<keyword evidence="1 6" id="KW-0479">Metal-binding</keyword>
<protein>
    <recommendedName>
        <fullName evidence="12">J domain-containing protein</fullName>
    </recommendedName>
</protein>
<dbReference type="InterPro" id="IPR002939">
    <property type="entry name" value="DnaJ_C"/>
</dbReference>
<dbReference type="Pfam" id="PF00684">
    <property type="entry name" value="DnaJ_CXXCXGXG"/>
    <property type="match status" value="1"/>
</dbReference>
<dbReference type="Proteomes" id="UP000444721">
    <property type="component" value="Unassembled WGS sequence"/>
</dbReference>
<dbReference type="PANTHER" id="PTHR44145">
    <property type="entry name" value="DNAJ HOMOLOG SUBFAMILY A MEMBER 3, MITOCHONDRIAL"/>
    <property type="match status" value="1"/>
</dbReference>
<dbReference type="CDD" id="cd10719">
    <property type="entry name" value="DnaJ_zf"/>
    <property type="match status" value="1"/>
</dbReference>
<dbReference type="PROSITE" id="PS50076">
    <property type="entry name" value="DNAJ_2"/>
    <property type="match status" value="1"/>
</dbReference>
<evidence type="ECO:0000259" key="9">
    <source>
        <dbReference type="PROSITE" id="PS51188"/>
    </source>
</evidence>
<dbReference type="VEuPathDB" id="AmoebaDB:NfTy_036310"/>
<dbReference type="PROSITE" id="PS51188">
    <property type="entry name" value="ZF_CR"/>
    <property type="match status" value="1"/>
</dbReference>
<dbReference type="GeneID" id="68120440"/>
<evidence type="ECO:0000256" key="5">
    <source>
        <dbReference type="ARBA" id="ARBA00023186"/>
    </source>
</evidence>
<dbReference type="GO" id="GO:0006457">
    <property type="term" value="P:protein folding"/>
    <property type="evidence" value="ECO:0007669"/>
    <property type="project" value="InterPro"/>
</dbReference>
<dbReference type="Pfam" id="PF01556">
    <property type="entry name" value="DnaJ_C"/>
    <property type="match status" value="1"/>
</dbReference>
<dbReference type="InterPro" id="IPR018253">
    <property type="entry name" value="DnaJ_domain_CS"/>
</dbReference>
<dbReference type="SUPFAM" id="SSF46565">
    <property type="entry name" value="Chaperone J-domain"/>
    <property type="match status" value="1"/>
</dbReference>
<dbReference type="Gene3D" id="1.10.287.110">
    <property type="entry name" value="DnaJ domain"/>
    <property type="match status" value="1"/>
</dbReference>
<dbReference type="EMBL" id="VFQX01000017">
    <property type="protein sequence ID" value="KAF0980742.1"/>
    <property type="molecule type" value="Genomic_DNA"/>
</dbReference>
<dbReference type="InterPro" id="IPR008971">
    <property type="entry name" value="HSP40/DnaJ_pept-bd"/>
</dbReference>
<keyword evidence="11" id="KW-1185">Reference proteome</keyword>
<dbReference type="Gene3D" id="2.60.260.20">
    <property type="entry name" value="Urease metallochaperone UreE, N-terminal domain"/>
    <property type="match status" value="2"/>
</dbReference>